<name>A0A0E9R223_ANGAN</name>
<sequence>MGMLFLRVTINIYPPRLLGLQTQGMPFLRDTTSNYIPLLKELQTQSVHLALTR</sequence>
<organism evidence="1">
    <name type="scientific">Anguilla anguilla</name>
    <name type="common">European freshwater eel</name>
    <name type="synonym">Muraena anguilla</name>
    <dbReference type="NCBI Taxonomy" id="7936"/>
    <lineage>
        <taxon>Eukaryota</taxon>
        <taxon>Metazoa</taxon>
        <taxon>Chordata</taxon>
        <taxon>Craniata</taxon>
        <taxon>Vertebrata</taxon>
        <taxon>Euteleostomi</taxon>
        <taxon>Actinopterygii</taxon>
        <taxon>Neopterygii</taxon>
        <taxon>Teleostei</taxon>
        <taxon>Anguilliformes</taxon>
        <taxon>Anguillidae</taxon>
        <taxon>Anguilla</taxon>
    </lineage>
</organism>
<proteinExistence type="predicted"/>
<reference evidence="1" key="1">
    <citation type="submission" date="2014-11" db="EMBL/GenBank/DDBJ databases">
        <authorList>
            <person name="Amaro Gonzalez C."/>
        </authorList>
    </citation>
    <scope>NUCLEOTIDE SEQUENCE</scope>
</reference>
<evidence type="ECO:0000313" key="1">
    <source>
        <dbReference type="EMBL" id="JAH22782.1"/>
    </source>
</evidence>
<dbReference type="EMBL" id="GBXM01085795">
    <property type="protein sequence ID" value="JAH22782.1"/>
    <property type="molecule type" value="Transcribed_RNA"/>
</dbReference>
<dbReference type="AlphaFoldDB" id="A0A0E9R223"/>
<protein>
    <submittedName>
        <fullName evidence="1">Uncharacterized protein</fullName>
    </submittedName>
</protein>
<accession>A0A0E9R223</accession>
<reference evidence="1" key="2">
    <citation type="journal article" date="2015" name="Fish Shellfish Immunol.">
        <title>Early steps in the European eel (Anguilla anguilla)-Vibrio vulnificus interaction in the gills: Role of the RtxA13 toxin.</title>
        <authorList>
            <person name="Callol A."/>
            <person name="Pajuelo D."/>
            <person name="Ebbesson L."/>
            <person name="Teles M."/>
            <person name="MacKenzie S."/>
            <person name="Amaro C."/>
        </authorList>
    </citation>
    <scope>NUCLEOTIDE SEQUENCE</scope>
</reference>